<proteinExistence type="predicted"/>
<dbReference type="EMBL" id="CP001686">
    <property type="protein sequence ID" value="ACV06628.1"/>
    <property type="molecule type" value="Genomic_DNA"/>
</dbReference>
<dbReference type="STRING" id="478801.Ksed_16130"/>
<keyword evidence="2" id="KW-1185">Reference proteome</keyword>
<gene>
    <name evidence="1" type="ordered locus">Ksed_16130</name>
</gene>
<name>C7NIC1_KYTSD</name>
<dbReference type="HOGENOM" id="CLU_1270944_0_0_11"/>
<sequence length="217" mass="23057">MGAGGTPWPDEVRAADELVRSRWEARPGPRDVVVRLVEDREEFEALGGTDAVPGFTRGLQVSPGGSTAVDCPSPGDGSVEVVLHPGVADLAPADRGLVLRHELVHARYDQVIDPAEPEWWREGVAEWVAHGSPPGSLAASDPSVTTSPAARAKDYRTAHRAVAALADHRPGLVADVDAAWGTPELEDASELRDHLVARGVPRATLETVVDRAQDQAD</sequence>
<dbReference type="Proteomes" id="UP000006666">
    <property type="component" value="Chromosome"/>
</dbReference>
<dbReference type="RefSeq" id="WP_015779573.1">
    <property type="nucleotide sequence ID" value="NC_013169.1"/>
</dbReference>
<evidence type="ECO:0000313" key="2">
    <source>
        <dbReference type="Proteomes" id="UP000006666"/>
    </source>
</evidence>
<reference evidence="1 2" key="1">
    <citation type="journal article" date="2009" name="Stand. Genomic Sci.">
        <title>Complete genome sequence of Kytococcus sedentarius type strain (541).</title>
        <authorList>
            <person name="Sims D."/>
            <person name="Brettin T."/>
            <person name="Detter J.C."/>
            <person name="Han C."/>
            <person name="Lapidus A."/>
            <person name="Copeland A."/>
            <person name="Glavina Del Rio T."/>
            <person name="Nolan M."/>
            <person name="Chen F."/>
            <person name="Lucas S."/>
            <person name="Tice H."/>
            <person name="Cheng J.F."/>
            <person name="Bruce D."/>
            <person name="Goodwin L."/>
            <person name="Pitluck S."/>
            <person name="Ovchinnikova G."/>
            <person name="Pati A."/>
            <person name="Ivanova N."/>
            <person name="Mavrommatis K."/>
            <person name="Chen A."/>
            <person name="Palaniappan K."/>
            <person name="D'haeseleer P."/>
            <person name="Chain P."/>
            <person name="Bristow J."/>
            <person name="Eisen J.A."/>
            <person name="Markowitz V."/>
            <person name="Hugenholtz P."/>
            <person name="Schneider S."/>
            <person name="Goker M."/>
            <person name="Pukall R."/>
            <person name="Kyrpides N.C."/>
            <person name="Klenk H.P."/>
        </authorList>
    </citation>
    <scope>NUCLEOTIDE SEQUENCE [LARGE SCALE GENOMIC DNA]</scope>
    <source>
        <strain evidence="2">ATCC 14392 / DSM 20547 / JCM 11482 / CCUG 33030 / NBRC 15357 / NCTC 11040 / CCM 314 / 541</strain>
    </source>
</reference>
<evidence type="ECO:0000313" key="1">
    <source>
        <dbReference type="EMBL" id="ACV06628.1"/>
    </source>
</evidence>
<organism evidence="1 2">
    <name type="scientific">Kytococcus sedentarius (strain ATCC 14392 / DSM 20547 / JCM 11482 / CCUG 33030 / NBRC 15357 / NCTC 11040 / CCM 314 / 541)</name>
    <name type="common">Micrococcus sedentarius</name>
    <dbReference type="NCBI Taxonomy" id="478801"/>
    <lineage>
        <taxon>Bacteria</taxon>
        <taxon>Bacillati</taxon>
        <taxon>Actinomycetota</taxon>
        <taxon>Actinomycetes</taxon>
        <taxon>Micrococcales</taxon>
        <taxon>Kytococcaceae</taxon>
        <taxon>Kytococcus</taxon>
    </lineage>
</organism>
<dbReference type="AlphaFoldDB" id="C7NIC1"/>
<protein>
    <submittedName>
        <fullName evidence="1">Uncharacterized protein</fullName>
    </submittedName>
</protein>
<accession>C7NIC1</accession>
<dbReference type="KEGG" id="kse:Ksed_16130"/>